<evidence type="ECO:0000313" key="2">
    <source>
        <dbReference type="Proteomes" id="UP001054837"/>
    </source>
</evidence>
<protein>
    <submittedName>
        <fullName evidence="1">Uncharacterized protein</fullName>
    </submittedName>
</protein>
<reference evidence="1 2" key="1">
    <citation type="submission" date="2021-06" db="EMBL/GenBank/DDBJ databases">
        <title>Caerostris darwini draft genome.</title>
        <authorList>
            <person name="Kono N."/>
            <person name="Arakawa K."/>
        </authorList>
    </citation>
    <scope>NUCLEOTIDE SEQUENCE [LARGE SCALE GENOMIC DNA]</scope>
</reference>
<evidence type="ECO:0000313" key="1">
    <source>
        <dbReference type="EMBL" id="GIX87311.1"/>
    </source>
</evidence>
<dbReference type="Proteomes" id="UP001054837">
    <property type="component" value="Unassembled WGS sequence"/>
</dbReference>
<gene>
    <name evidence="1" type="ORF">CDAR_31691</name>
</gene>
<comment type="caution">
    <text evidence="1">The sequence shown here is derived from an EMBL/GenBank/DDBJ whole genome shotgun (WGS) entry which is preliminary data.</text>
</comment>
<dbReference type="AlphaFoldDB" id="A0AAV4NUN6"/>
<sequence length="109" mass="12299">MALSYGVAYLKPIEEQPHFYFLCRNFFFLTHKGLPPVRDRRASVCPQQSIPAPTVTKRCFRGKGVLARSCCCRVAIRRKEVSDDTRSKWWGTPLQTGEGGAKVGGIPLW</sequence>
<proteinExistence type="predicted"/>
<organism evidence="1 2">
    <name type="scientific">Caerostris darwini</name>
    <dbReference type="NCBI Taxonomy" id="1538125"/>
    <lineage>
        <taxon>Eukaryota</taxon>
        <taxon>Metazoa</taxon>
        <taxon>Ecdysozoa</taxon>
        <taxon>Arthropoda</taxon>
        <taxon>Chelicerata</taxon>
        <taxon>Arachnida</taxon>
        <taxon>Araneae</taxon>
        <taxon>Araneomorphae</taxon>
        <taxon>Entelegynae</taxon>
        <taxon>Araneoidea</taxon>
        <taxon>Araneidae</taxon>
        <taxon>Caerostris</taxon>
    </lineage>
</organism>
<keyword evidence="2" id="KW-1185">Reference proteome</keyword>
<name>A0AAV4NUN6_9ARAC</name>
<accession>A0AAV4NUN6</accession>
<dbReference type="EMBL" id="BPLQ01001987">
    <property type="protein sequence ID" value="GIX87311.1"/>
    <property type="molecule type" value="Genomic_DNA"/>
</dbReference>